<feature type="domain" description="CCHC-type" evidence="4">
    <location>
        <begin position="396"/>
        <end position="411"/>
    </location>
</feature>
<dbReference type="OrthoDB" id="2557126at2759"/>
<dbReference type="Proteomes" id="UP000323386">
    <property type="component" value="Unassembled WGS sequence"/>
</dbReference>
<evidence type="ECO:0000256" key="2">
    <source>
        <dbReference type="PROSITE-ProRule" id="PRU00047"/>
    </source>
</evidence>
<feature type="compositionally biased region" description="Acidic residues" evidence="3">
    <location>
        <begin position="428"/>
        <end position="440"/>
    </location>
</feature>
<keyword evidence="6" id="KW-1185">Reference proteome</keyword>
<evidence type="ECO:0000259" key="4">
    <source>
        <dbReference type="PROSITE" id="PS50158"/>
    </source>
</evidence>
<reference evidence="5 6" key="1">
    <citation type="submission" date="2018-03" db="EMBL/GenBank/DDBJ databases">
        <authorList>
            <person name="Guldener U."/>
        </authorList>
    </citation>
    <scope>NUCLEOTIDE SEQUENCE [LARGE SCALE GENOMIC DNA]</scope>
    <source>
        <strain evidence="5 6">DAOM196992</strain>
    </source>
</reference>
<sequence>MSQQQPQEEPRPASAAGRVAAPPAQASAADRTPAQAAPTAAAGRTPAQLATASTPRPEATAGPGSASESDSSRPTRRIYTQMENLRARLEQEDSTSLDYLLLRRQGQQTLDAVNALTSKIDLQGTPPSPTPGRAFEATGRRHRLARPTVTPADYYRDRPELRHVAVPSQASNDAGDASTGTTAGRYRPPKVDFPKFDGTRSSLEAFLIQSEVWRSTQSIPSDRRMIEIVGLNLKGRAQEWWVSKIKADPDRVGAIFQSWETFKLRLKALYGNIDPGTEALSELMALRQSAMPKRSASEYVERFTALLLRSNLDNDKMAVTLFKTGLEPEFLEPFERSPPKTLPEWCHEVERLDRKREDNRLLPGIATSTRQADPRVDKKLAEARALRNQRRAAGLCLGCGEAGHFLADCTKKESSKMVALLTVLEDLEASSDEEDAEDAEPSSASESDQGNESQDEH</sequence>
<feature type="compositionally biased region" description="Polar residues" evidence="3">
    <location>
        <begin position="168"/>
        <end position="182"/>
    </location>
</feature>
<evidence type="ECO:0000256" key="3">
    <source>
        <dbReference type="SAM" id="MobiDB-lite"/>
    </source>
</evidence>
<organism evidence="5 6">
    <name type="scientific">Pseudozyma flocculosa</name>
    <dbReference type="NCBI Taxonomy" id="84751"/>
    <lineage>
        <taxon>Eukaryota</taxon>
        <taxon>Fungi</taxon>
        <taxon>Dikarya</taxon>
        <taxon>Basidiomycota</taxon>
        <taxon>Ustilaginomycotina</taxon>
        <taxon>Ustilaginomycetes</taxon>
        <taxon>Ustilaginales</taxon>
        <taxon>Ustilaginaceae</taxon>
        <taxon>Pseudozyma</taxon>
    </lineage>
</organism>
<feature type="region of interest" description="Disordered" evidence="3">
    <location>
        <begin position="1"/>
        <end position="76"/>
    </location>
</feature>
<dbReference type="GO" id="GO:0006397">
    <property type="term" value="P:mRNA processing"/>
    <property type="evidence" value="ECO:0007669"/>
    <property type="project" value="UniProtKB-KW"/>
</dbReference>
<dbReference type="GO" id="GO:0008270">
    <property type="term" value="F:zinc ion binding"/>
    <property type="evidence" value="ECO:0007669"/>
    <property type="project" value="UniProtKB-KW"/>
</dbReference>
<gene>
    <name evidence="5" type="ORF">PSFLO_04357</name>
</gene>
<proteinExistence type="predicted"/>
<dbReference type="GO" id="GO:0003676">
    <property type="term" value="F:nucleic acid binding"/>
    <property type="evidence" value="ECO:0007669"/>
    <property type="project" value="InterPro"/>
</dbReference>
<dbReference type="Pfam" id="PF03732">
    <property type="entry name" value="Retrotrans_gag"/>
    <property type="match status" value="1"/>
</dbReference>
<dbReference type="SUPFAM" id="SSF57756">
    <property type="entry name" value="Retrovirus zinc finger-like domains"/>
    <property type="match status" value="1"/>
</dbReference>
<evidence type="ECO:0000313" key="5">
    <source>
        <dbReference type="EMBL" id="SPO38878.1"/>
    </source>
</evidence>
<dbReference type="InterPro" id="IPR005162">
    <property type="entry name" value="Retrotrans_gag_dom"/>
</dbReference>
<feature type="region of interest" description="Disordered" evidence="3">
    <location>
        <begin position="428"/>
        <end position="457"/>
    </location>
</feature>
<dbReference type="AlphaFoldDB" id="A0A5C3F371"/>
<dbReference type="InterPro" id="IPR036875">
    <property type="entry name" value="Znf_CCHC_sf"/>
</dbReference>
<protein>
    <recommendedName>
        <fullName evidence="4">CCHC-type domain-containing protein</fullName>
    </recommendedName>
</protein>
<evidence type="ECO:0000313" key="6">
    <source>
        <dbReference type="Proteomes" id="UP000323386"/>
    </source>
</evidence>
<accession>A0A5C3F371</accession>
<evidence type="ECO:0000256" key="1">
    <source>
        <dbReference type="ARBA" id="ARBA00022664"/>
    </source>
</evidence>
<dbReference type="InterPro" id="IPR001878">
    <property type="entry name" value="Znf_CCHC"/>
</dbReference>
<feature type="compositionally biased region" description="Low complexity" evidence="3">
    <location>
        <begin position="12"/>
        <end position="48"/>
    </location>
</feature>
<keyword evidence="2" id="KW-0479">Metal-binding</keyword>
<name>A0A5C3F371_9BASI</name>
<dbReference type="PROSITE" id="PS50158">
    <property type="entry name" value="ZF_CCHC"/>
    <property type="match status" value="1"/>
</dbReference>
<dbReference type="EMBL" id="OOIP01000012">
    <property type="protein sequence ID" value="SPO38878.1"/>
    <property type="molecule type" value="Genomic_DNA"/>
</dbReference>
<keyword evidence="2" id="KW-0863">Zinc-finger</keyword>
<keyword evidence="2" id="KW-0862">Zinc</keyword>
<keyword evidence="1" id="KW-0507">mRNA processing</keyword>
<feature type="region of interest" description="Disordered" evidence="3">
    <location>
        <begin position="164"/>
        <end position="194"/>
    </location>
</feature>